<keyword evidence="2" id="KW-1185">Reference proteome</keyword>
<dbReference type="KEGG" id="aoc:Aocu_01700"/>
<dbReference type="STRING" id="35623.Aocu_01700"/>
<dbReference type="Proteomes" id="UP000032434">
    <property type="component" value="Chromosome 1"/>
</dbReference>
<gene>
    <name evidence="1" type="ORF">Aocu_01700</name>
</gene>
<protein>
    <submittedName>
        <fullName evidence="1">Uncharacterized protein</fullName>
    </submittedName>
</protein>
<proteinExistence type="predicted"/>
<dbReference type="EMBL" id="LK028559">
    <property type="protein sequence ID" value="CDR30243.1"/>
    <property type="molecule type" value="Genomic_DNA"/>
</dbReference>
<dbReference type="PATRIC" id="fig|35623.3.peg.169"/>
<organism evidence="1 2">
    <name type="scientific">Acholeplasma oculi</name>
    <dbReference type="NCBI Taxonomy" id="35623"/>
    <lineage>
        <taxon>Bacteria</taxon>
        <taxon>Bacillati</taxon>
        <taxon>Mycoplasmatota</taxon>
        <taxon>Mollicutes</taxon>
        <taxon>Acholeplasmatales</taxon>
        <taxon>Acholeplasmataceae</taxon>
        <taxon>Acholeplasma</taxon>
    </lineage>
</organism>
<evidence type="ECO:0000313" key="1">
    <source>
        <dbReference type="EMBL" id="CDR30243.1"/>
    </source>
</evidence>
<reference evidence="2" key="1">
    <citation type="submission" date="2014-05" db="EMBL/GenBank/DDBJ databases">
        <authorList>
            <person name="Kube M."/>
        </authorList>
    </citation>
    <scope>NUCLEOTIDE SEQUENCE [LARGE SCALE GENOMIC DNA]</scope>
</reference>
<evidence type="ECO:0000313" key="2">
    <source>
        <dbReference type="Proteomes" id="UP000032434"/>
    </source>
</evidence>
<name>A0A061A8T1_9MOLU</name>
<dbReference type="InParanoid" id="A0A061A8T1"/>
<dbReference type="AlphaFoldDB" id="A0A061A8T1"/>
<dbReference type="HOGENOM" id="CLU_3283204_0_0_14"/>
<sequence length="40" mass="4502">MSGHVAVCKDSFFTMMVESGTVYRDETISFKLKNGKEIKS</sequence>
<accession>A0A061A8T1</accession>